<dbReference type="GO" id="GO:0009941">
    <property type="term" value="C:chloroplast envelope"/>
    <property type="evidence" value="ECO:0007669"/>
    <property type="project" value="TreeGrafter"/>
</dbReference>
<feature type="transmembrane region" description="Helical" evidence="3">
    <location>
        <begin position="109"/>
        <end position="134"/>
    </location>
</feature>
<evidence type="ECO:0000313" key="7">
    <source>
        <dbReference type="Proteomes" id="UP001210211"/>
    </source>
</evidence>
<keyword evidence="3" id="KW-1133">Transmembrane helix</keyword>
<evidence type="ECO:0000259" key="4">
    <source>
        <dbReference type="Pfam" id="PF04884"/>
    </source>
</evidence>
<dbReference type="PANTHER" id="PTHR12770">
    <property type="entry name" value="RUS1 FAMILY PROTEIN C16ORF58"/>
    <property type="match status" value="1"/>
</dbReference>
<feature type="domain" description="Protein root UVB sensitive/RUS" evidence="4">
    <location>
        <begin position="191"/>
        <end position="423"/>
    </location>
</feature>
<name>A0AAD5Z5U3_9POAL</name>
<evidence type="ECO:0000313" key="6">
    <source>
        <dbReference type="EMBL" id="KAJ3687430.1"/>
    </source>
</evidence>
<keyword evidence="3" id="KW-0472">Membrane</keyword>
<dbReference type="Pfam" id="PF04884">
    <property type="entry name" value="UVB_sens_prot"/>
    <property type="match status" value="1"/>
</dbReference>
<organism evidence="6 7">
    <name type="scientific">Rhynchospora tenuis</name>
    <dbReference type="NCBI Taxonomy" id="198213"/>
    <lineage>
        <taxon>Eukaryota</taxon>
        <taxon>Viridiplantae</taxon>
        <taxon>Streptophyta</taxon>
        <taxon>Embryophyta</taxon>
        <taxon>Tracheophyta</taxon>
        <taxon>Spermatophyta</taxon>
        <taxon>Magnoliopsida</taxon>
        <taxon>Liliopsida</taxon>
        <taxon>Poales</taxon>
        <taxon>Cyperaceae</taxon>
        <taxon>Cyperoideae</taxon>
        <taxon>Rhynchosporeae</taxon>
        <taxon>Rhynchospora</taxon>
    </lineage>
</organism>
<comment type="caution">
    <text evidence="6">The sequence shown here is derived from an EMBL/GenBank/DDBJ whole genome shotgun (WGS) entry which is preliminary data.</text>
</comment>
<feature type="domain" description="Root UVB sensitive protein C-terminal" evidence="5">
    <location>
        <begin position="470"/>
        <end position="580"/>
    </location>
</feature>
<evidence type="ECO:0000259" key="5">
    <source>
        <dbReference type="Pfam" id="PF24160"/>
    </source>
</evidence>
<evidence type="ECO:0000256" key="1">
    <source>
        <dbReference type="ARBA" id="ARBA00007558"/>
    </source>
</evidence>
<dbReference type="AlphaFoldDB" id="A0AAD5Z5U3"/>
<evidence type="ECO:0000256" key="3">
    <source>
        <dbReference type="SAM" id="Phobius"/>
    </source>
</evidence>
<keyword evidence="3" id="KW-0812">Transmembrane</keyword>
<accession>A0AAD5Z5U3</accession>
<evidence type="ECO:0008006" key="8">
    <source>
        <dbReference type="Google" id="ProtNLM"/>
    </source>
</evidence>
<dbReference type="EMBL" id="JAMRDG010000002">
    <property type="protein sequence ID" value="KAJ3687430.1"/>
    <property type="molecule type" value="Genomic_DNA"/>
</dbReference>
<dbReference type="Pfam" id="PF24160">
    <property type="entry name" value="UVB_sens_C"/>
    <property type="match status" value="1"/>
</dbReference>
<evidence type="ECO:0000256" key="2">
    <source>
        <dbReference type="SAM" id="MobiDB-lite"/>
    </source>
</evidence>
<sequence length="598" mass="64965">MSTCASFLLCSPHLHLHLKLKLKHHHPHVPLPLPLPYPCLSLSPSPSPSHSPSSLPIGVGDSFHCYSGNGSGGNNNNNGGGGGGGWGPWNSQGDSNNNNDDDDYKWGHFLLLFLLLPCGALALAPALALAHALANNTNHITAVLWEVSRGTRRKLLITDDGSFLSVAADNNTTQGGDHTGQGKVHLSYWWHRCTDTLSGLMLPHGYPHSVSTDYMDYSLWRGVQGIASQVSAVLSTQALLYAVGLGKGAIPTAAAINWVLKDGIGYLSKILLSKFGRHFDVNPKGWRLFSDLLENAAYGMEIVTPLFPQHFVFIGAAAGAGRSAAALIQAATRSCFYAGFAVQRNFAEVIAKGEAQGMVSKFIGITLGIALANKIGSSASLALCSYAIITAIHMYCNLKSYQSIQLRTLNPYRACLVFSEYLLSGQVPSVKEVNDEEPFFQSFPYLTARKGHSEILSPEAKDAAAVICRRLKLGCKLSEVVNNKKDAVALLELFKDEGYILTQNDGKFCIILKEKCSTEDMLKSVFQVNYLYWLERNMGLVQKAAAEECAPGGQLQLSLEYISRELLHAKRDAEQTGWDTHALIARPLPNRIRSPSEV</sequence>
<dbReference type="PANTHER" id="PTHR12770:SF22">
    <property type="entry name" value="PROTEIN ROOT UVB SENSITIVE 1, CHLOROPLASTIC"/>
    <property type="match status" value="1"/>
</dbReference>
<reference evidence="6 7" key="1">
    <citation type="journal article" date="2022" name="Cell">
        <title>Repeat-based holocentromeres influence genome architecture and karyotype evolution.</title>
        <authorList>
            <person name="Hofstatter P.G."/>
            <person name="Thangavel G."/>
            <person name="Lux T."/>
            <person name="Neumann P."/>
            <person name="Vondrak T."/>
            <person name="Novak P."/>
            <person name="Zhang M."/>
            <person name="Costa L."/>
            <person name="Castellani M."/>
            <person name="Scott A."/>
            <person name="Toegelov H."/>
            <person name="Fuchs J."/>
            <person name="Mata-Sucre Y."/>
            <person name="Dias Y."/>
            <person name="Vanzela A.L.L."/>
            <person name="Huettel B."/>
            <person name="Almeida C.C.S."/>
            <person name="Simkova H."/>
            <person name="Souza G."/>
            <person name="Pedrosa-Harand A."/>
            <person name="Macas J."/>
            <person name="Mayer K.F.X."/>
            <person name="Houben A."/>
            <person name="Marques A."/>
        </authorList>
    </citation>
    <scope>NUCLEOTIDE SEQUENCE [LARGE SCALE GENOMIC DNA]</scope>
    <source>
        <strain evidence="6">RhyTen1mFocal</strain>
    </source>
</reference>
<dbReference type="Proteomes" id="UP001210211">
    <property type="component" value="Unassembled WGS sequence"/>
</dbReference>
<dbReference type="GO" id="GO:0010224">
    <property type="term" value="P:response to UV-B"/>
    <property type="evidence" value="ECO:0007669"/>
    <property type="project" value="TreeGrafter"/>
</dbReference>
<feature type="compositionally biased region" description="Gly residues" evidence="2">
    <location>
        <begin position="76"/>
        <end position="87"/>
    </location>
</feature>
<keyword evidence="7" id="KW-1185">Reference proteome</keyword>
<dbReference type="InterPro" id="IPR055412">
    <property type="entry name" value="UVB_sens_C"/>
</dbReference>
<comment type="similarity">
    <text evidence="1">Belongs to the RUS1 family.</text>
</comment>
<protein>
    <recommendedName>
        <fullName evidence="8">Protein root UVB sensitive 1, chloroplastic</fullName>
    </recommendedName>
</protein>
<dbReference type="InterPro" id="IPR006968">
    <property type="entry name" value="RUS_fam"/>
</dbReference>
<feature type="region of interest" description="Disordered" evidence="2">
    <location>
        <begin position="76"/>
        <end position="98"/>
    </location>
</feature>
<dbReference type="InterPro" id="IPR054549">
    <property type="entry name" value="UVB_sens_RUS_dom"/>
</dbReference>
<dbReference type="GO" id="GO:0032502">
    <property type="term" value="P:developmental process"/>
    <property type="evidence" value="ECO:0007669"/>
    <property type="project" value="TreeGrafter"/>
</dbReference>
<gene>
    <name evidence="6" type="ORF">LUZ61_016594</name>
</gene>
<proteinExistence type="inferred from homology"/>